<name>A0AAV4A5V7_9GAST</name>
<dbReference type="Proteomes" id="UP000735302">
    <property type="component" value="Unassembled WGS sequence"/>
</dbReference>
<gene>
    <name evidence="1" type="ORF">PoB_002878700</name>
</gene>
<evidence type="ECO:0000313" key="2">
    <source>
        <dbReference type="Proteomes" id="UP000735302"/>
    </source>
</evidence>
<organism evidence="1 2">
    <name type="scientific">Plakobranchus ocellatus</name>
    <dbReference type="NCBI Taxonomy" id="259542"/>
    <lineage>
        <taxon>Eukaryota</taxon>
        <taxon>Metazoa</taxon>
        <taxon>Spiralia</taxon>
        <taxon>Lophotrochozoa</taxon>
        <taxon>Mollusca</taxon>
        <taxon>Gastropoda</taxon>
        <taxon>Heterobranchia</taxon>
        <taxon>Euthyneura</taxon>
        <taxon>Panpulmonata</taxon>
        <taxon>Sacoglossa</taxon>
        <taxon>Placobranchoidea</taxon>
        <taxon>Plakobranchidae</taxon>
        <taxon>Plakobranchus</taxon>
    </lineage>
</organism>
<accession>A0AAV4A5V7</accession>
<proteinExistence type="predicted"/>
<dbReference type="AlphaFoldDB" id="A0AAV4A5V7"/>
<sequence>MANEHDLQPAGIFLISDWSFSLTAETLANSAFYNLWSPSSFLHGDPRRRIRCLDNLGDVETPPVGLFFHIQGPNLFLKRTSSVHYHYTNRQIATLRLRFGL</sequence>
<protein>
    <submittedName>
        <fullName evidence="1">Uncharacterized protein</fullName>
    </submittedName>
</protein>
<reference evidence="1 2" key="1">
    <citation type="journal article" date="2021" name="Elife">
        <title>Chloroplast acquisition without the gene transfer in kleptoplastic sea slugs, Plakobranchus ocellatus.</title>
        <authorList>
            <person name="Maeda T."/>
            <person name="Takahashi S."/>
            <person name="Yoshida T."/>
            <person name="Shimamura S."/>
            <person name="Takaki Y."/>
            <person name="Nagai Y."/>
            <person name="Toyoda A."/>
            <person name="Suzuki Y."/>
            <person name="Arimoto A."/>
            <person name="Ishii H."/>
            <person name="Satoh N."/>
            <person name="Nishiyama T."/>
            <person name="Hasebe M."/>
            <person name="Maruyama T."/>
            <person name="Minagawa J."/>
            <person name="Obokata J."/>
            <person name="Shigenobu S."/>
        </authorList>
    </citation>
    <scope>NUCLEOTIDE SEQUENCE [LARGE SCALE GENOMIC DNA]</scope>
</reference>
<comment type="caution">
    <text evidence="1">The sequence shown here is derived from an EMBL/GenBank/DDBJ whole genome shotgun (WGS) entry which is preliminary data.</text>
</comment>
<keyword evidence="2" id="KW-1185">Reference proteome</keyword>
<evidence type="ECO:0000313" key="1">
    <source>
        <dbReference type="EMBL" id="GFO02282.1"/>
    </source>
</evidence>
<dbReference type="EMBL" id="BLXT01003580">
    <property type="protein sequence ID" value="GFO02282.1"/>
    <property type="molecule type" value="Genomic_DNA"/>
</dbReference>